<dbReference type="RefSeq" id="WP_380508007.1">
    <property type="nucleotide sequence ID" value="NZ_JBHEZX010000005.1"/>
</dbReference>
<evidence type="ECO:0008006" key="3">
    <source>
        <dbReference type="Google" id="ProtNLM"/>
    </source>
</evidence>
<evidence type="ECO:0000313" key="2">
    <source>
        <dbReference type="Proteomes" id="UP001592582"/>
    </source>
</evidence>
<name>A0ABV6V9L3_9ACTN</name>
<accession>A0ABV6V9L3</accession>
<reference evidence="1 2" key="1">
    <citation type="submission" date="2024-09" db="EMBL/GenBank/DDBJ databases">
        <authorList>
            <person name="Lee S.D."/>
        </authorList>
    </citation>
    <scope>NUCLEOTIDE SEQUENCE [LARGE SCALE GENOMIC DNA]</scope>
    <source>
        <strain evidence="1 2">N1-1</strain>
    </source>
</reference>
<dbReference type="Proteomes" id="UP001592582">
    <property type="component" value="Unassembled WGS sequence"/>
</dbReference>
<dbReference type="EMBL" id="JBHEZX010000005">
    <property type="protein sequence ID" value="MFC1410412.1"/>
    <property type="molecule type" value="Genomic_DNA"/>
</dbReference>
<protein>
    <recommendedName>
        <fullName evidence="3">Minor tail protein</fullName>
    </recommendedName>
</protein>
<sequence>MVAESWLCLGGTELANNSRTVAYARNGAGPRGVAVYDLYPGLPALLGDAPYTTPAGDDAAWYDPAIPASAGFGGLYITNISGMDSAPYSRPVVDRTGDGVVLGRPRYGGRSVQVTGILMGRSCCSTMYGLSWLAAALRAGCADGPACEGDSLQYLAAMPSALDSPGTTTPWRTLQNVGLTDGVTITNKLGGASACGNCGGCPMMEIQFTLTAAPWAYWDPTTILTQAPWTSDDLPQACITWVHSTGPCSSSGDDCPSTDPMPLYDPQCPPSTAIPDLPIIADDCACLPLSRRRKVISVPAADVPVWLDAVPVMELFSGDTSLRNVRIRFFQNPLNRTDPDDIGECAWCSEVNISYVPASSSLGFDGARQQVVVTLPGGGVQSAAPVVSGPSGGPLSWPTMTCGTPYLVSIEAETSSVDPAAWVSLDIVTREV</sequence>
<evidence type="ECO:0000313" key="1">
    <source>
        <dbReference type="EMBL" id="MFC1410412.1"/>
    </source>
</evidence>
<gene>
    <name evidence="1" type="ORF">ACEZDG_14170</name>
</gene>
<proteinExistence type="predicted"/>
<keyword evidence="2" id="KW-1185">Reference proteome</keyword>
<comment type="caution">
    <text evidence="1">The sequence shown here is derived from an EMBL/GenBank/DDBJ whole genome shotgun (WGS) entry which is preliminary data.</text>
</comment>
<organism evidence="1 2">
    <name type="scientific">Streptacidiphilus alkalitolerans</name>
    <dbReference type="NCBI Taxonomy" id="3342712"/>
    <lineage>
        <taxon>Bacteria</taxon>
        <taxon>Bacillati</taxon>
        <taxon>Actinomycetota</taxon>
        <taxon>Actinomycetes</taxon>
        <taxon>Kitasatosporales</taxon>
        <taxon>Streptomycetaceae</taxon>
        <taxon>Streptacidiphilus</taxon>
    </lineage>
</organism>